<dbReference type="Proteomes" id="UP001168821">
    <property type="component" value="Unassembled WGS sequence"/>
</dbReference>
<comment type="caution">
    <text evidence="1">The sequence shown here is derived from an EMBL/GenBank/DDBJ whole genome shotgun (WGS) entry which is preliminary data.</text>
</comment>
<proteinExistence type="predicted"/>
<organism evidence="1 2">
    <name type="scientific">Zophobas morio</name>
    <dbReference type="NCBI Taxonomy" id="2755281"/>
    <lineage>
        <taxon>Eukaryota</taxon>
        <taxon>Metazoa</taxon>
        <taxon>Ecdysozoa</taxon>
        <taxon>Arthropoda</taxon>
        <taxon>Hexapoda</taxon>
        <taxon>Insecta</taxon>
        <taxon>Pterygota</taxon>
        <taxon>Neoptera</taxon>
        <taxon>Endopterygota</taxon>
        <taxon>Coleoptera</taxon>
        <taxon>Polyphaga</taxon>
        <taxon>Cucujiformia</taxon>
        <taxon>Tenebrionidae</taxon>
        <taxon>Zophobas</taxon>
    </lineage>
</organism>
<accession>A0AA38IKP5</accession>
<reference evidence="1" key="1">
    <citation type="journal article" date="2023" name="G3 (Bethesda)">
        <title>Whole genome assemblies of Zophobas morio and Tenebrio molitor.</title>
        <authorList>
            <person name="Kaur S."/>
            <person name="Stinson S.A."/>
            <person name="diCenzo G.C."/>
        </authorList>
    </citation>
    <scope>NUCLEOTIDE SEQUENCE</scope>
    <source>
        <strain evidence="1">QUZm001</strain>
    </source>
</reference>
<name>A0AA38IKP5_9CUCU</name>
<sequence>MSFSVASVEFRLKNYLGLDRHSCTLPDSGTAIVIKQININRQSTKRILNGSIPTLNIPGFHEDPTSENCFYFPAKSTEVTTEAVPSPISAETEMLAVPGTSKDISPEVKLLRTTPSKKKFMGKLQEGS</sequence>
<evidence type="ECO:0000313" key="2">
    <source>
        <dbReference type="Proteomes" id="UP001168821"/>
    </source>
</evidence>
<protein>
    <submittedName>
        <fullName evidence="1">Uncharacterized protein</fullName>
    </submittedName>
</protein>
<keyword evidence="2" id="KW-1185">Reference proteome</keyword>
<evidence type="ECO:0000313" key="1">
    <source>
        <dbReference type="EMBL" id="KAJ3655274.1"/>
    </source>
</evidence>
<dbReference type="EMBL" id="JALNTZ010000004">
    <property type="protein sequence ID" value="KAJ3655274.1"/>
    <property type="molecule type" value="Genomic_DNA"/>
</dbReference>
<dbReference type="AlphaFoldDB" id="A0AA38IKP5"/>
<gene>
    <name evidence="1" type="ORF">Zmor_014410</name>
</gene>